<feature type="domain" description="Peptidoglycan beta-N-acetylmuramidase NamZ N-terminal" evidence="2">
    <location>
        <begin position="61"/>
        <end position="267"/>
    </location>
</feature>
<dbReference type="InterPro" id="IPR008302">
    <property type="entry name" value="NamZ"/>
</dbReference>
<protein>
    <recommendedName>
        <fullName evidence="6">DUF1343 domain-containing protein</fullName>
    </recommendedName>
</protein>
<evidence type="ECO:0008006" key="6">
    <source>
        <dbReference type="Google" id="ProtNLM"/>
    </source>
</evidence>
<evidence type="ECO:0000256" key="1">
    <source>
        <dbReference type="SAM" id="SignalP"/>
    </source>
</evidence>
<dbReference type="OrthoDB" id="9801061at2"/>
<feature type="signal peptide" evidence="1">
    <location>
        <begin position="1"/>
        <end position="28"/>
    </location>
</feature>
<dbReference type="PANTHER" id="PTHR42915">
    <property type="entry name" value="HYPOTHETICAL 460 KDA PROTEIN IN FEUA-SIGW INTERGENIC REGION [PRECURSOR]"/>
    <property type="match status" value="1"/>
</dbReference>
<reference evidence="4 5" key="1">
    <citation type="submission" date="2014-10" db="EMBL/GenBank/DDBJ databases">
        <title>Genome sequence of Micropolyspora internatus JCM3315.</title>
        <authorList>
            <person name="Shin S.-K."/>
            <person name="Yi H."/>
        </authorList>
    </citation>
    <scope>NUCLEOTIDE SEQUENCE [LARGE SCALE GENOMIC DNA]</scope>
    <source>
        <strain evidence="4 5">JCM 3315</strain>
    </source>
</reference>
<dbReference type="InterPro" id="IPR006311">
    <property type="entry name" value="TAT_signal"/>
</dbReference>
<dbReference type="InterPro" id="IPR048502">
    <property type="entry name" value="NamZ_N"/>
</dbReference>
<keyword evidence="1" id="KW-0732">Signal</keyword>
<dbReference type="Gene3D" id="3.40.50.12170">
    <property type="entry name" value="Uncharacterised protein PF07075, DUF1343"/>
    <property type="match status" value="1"/>
</dbReference>
<sequence>MTVNRRRFLSASALAGSLLATTATAAAAAPPETAGRGRPRVTTGADRWAADGWRRLRGRRVGVLSNPTGVLADQVHVVDSLVETGIRPVAVFGPEHGFRGSAQAGGSEGDYEDPRTGVPVYDVYGVDTDKFAELLRKADVDTMVFDIADVGARFYTYIWSMYRAMAASARVGASFVVLDRPNPIGGKAYGPMLDPAYSSGVGLKPIVQQHGMTVGELAKFFAAELLPEEGVRLDELEVVTVRGWRRRHLFADTGLLWTPPSPNMPTPETAVVYPGTGLFEGTVFSEGRGTTRPFEIVGAPGVDWRWREEMTAHDLPGVVFRECYFVPTFGKFTGETCGGLQITVTDPHSFDAIRTAVDLIVTAKRLYPDVFGWREDNFIDKLTGSDRFRTMVDAGATTDEIVGSWRAELHEFTRRRQPYLLYR</sequence>
<dbReference type="Pfam" id="PF20732">
    <property type="entry name" value="NamZ_C"/>
    <property type="match status" value="1"/>
</dbReference>
<evidence type="ECO:0000259" key="3">
    <source>
        <dbReference type="Pfam" id="PF20732"/>
    </source>
</evidence>
<dbReference type="PROSITE" id="PS51318">
    <property type="entry name" value="TAT"/>
    <property type="match status" value="1"/>
</dbReference>
<feature type="chain" id="PRO_5032415918" description="DUF1343 domain-containing protein" evidence="1">
    <location>
        <begin position="29"/>
        <end position="423"/>
    </location>
</feature>
<dbReference type="Proteomes" id="UP000030848">
    <property type="component" value="Unassembled WGS sequence"/>
</dbReference>
<evidence type="ECO:0000313" key="4">
    <source>
        <dbReference type="EMBL" id="KHF44345.1"/>
    </source>
</evidence>
<comment type="caution">
    <text evidence="4">The sequence shown here is derived from an EMBL/GenBank/DDBJ whole genome shotgun (WGS) entry which is preliminary data.</text>
</comment>
<dbReference type="Gene3D" id="3.90.1150.140">
    <property type="match status" value="1"/>
</dbReference>
<evidence type="ECO:0000313" key="5">
    <source>
        <dbReference type="Proteomes" id="UP000030848"/>
    </source>
</evidence>
<proteinExistence type="predicted"/>
<dbReference type="PANTHER" id="PTHR42915:SF1">
    <property type="entry name" value="PEPTIDOGLYCAN BETA-N-ACETYLMURAMIDASE NAMZ"/>
    <property type="match status" value="1"/>
</dbReference>
<feature type="domain" description="Peptidoglycan beta-N-acetylmuramidase NamZ C-terminal" evidence="3">
    <location>
        <begin position="271"/>
        <end position="422"/>
    </location>
</feature>
<dbReference type="Pfam" id="PF07075">
    <property type="entry name" value="NamZ_N"/>
    <property type="match status" value="1"/>
</dbReference>
<gene>
    <name evidence="4" type="ORF">MINT15_12270</name>
</gene>
<dbReference type="RefSeq" id="WP_015787861.1">
    <property type="nucleotide sequence ID" value="NZ_CALJZO010000088.1"/>
</dbReference>
<evidence type="ECO:0000259" key="2">
    <source>
        <dbReference type="Pfam" id="PF07075"/>
    </source>
</evidence>
<accession>A0A837DAU6</accession>
<dbReference type="GO" id="GO:0033922">
    <property type="term" value="F:peptidoglycan beta-N-acetylmuramidase activity"/>
    <property type="evidence" value="ECO:0007669"/>
    <property type="project" value="InterPro"/>
</dbReference>
<dbReference type="InterPro" id="IPR048503">
    <property type="entry name" value="NamZ_C"/>
</dbReference>
<organism evidence="4 5">
    <name type="scientific">Saccharomonospora viridis</name>
    <dbReference type="NCBI Taxonomy" id="1852"/>
    <lineage>
        <taxon>Bacteria</taxon>
        <taxon>Bacillati</taxon>
        <taxon>Actinomycetota</taxon>
        <taxon>Actinomycetes</taxon>
        <taxon>Pseudonocardiales</taxon>
        <taxon>Pseudonocardiaceae</taxon>
        <taxon>Saccharomonospora</taxon>
    </lineage>
</organism>
<dbReference type="EMBL" id="JRZE01000003">
    <property type="protein sequence ID" value="KHF44345.1"/>
    <property type="molecule type" value="Genomic_DNA"/>
</dbReference>
<dbReference type="AlphaFoldDB" id="A0A837DAU6"/>
<name>A0A837DAU6_9PSEU</name>
<dbReference type="PIRSF" id="PIRSF016719">
    <property type="entry name" value="UCP016719"/>
    <property type="match status" value="1"/>
</dbReference>
<dbReference type="OMA" id="FYTYIYT"/>